<accession>A0A1M6KKH9</accession>
<dbReference type="Pfam" id="PF05949">
    <property type="entry name" value="DUF881"/>
    <property type="match status" value="1"/>
</dbReference>
<dbReference type="PANTHER" id="PTHR37313">
    <property type="entry name" value="UPF0749 PROTEIN RV1825"/>
    <property type="match status" value="1"/>
</dbReference>
<sequence length="243" mass="27545">MKKNASTFFIFIATLIVGVLVAINLNYEDTDTTRIVLTAKQYQEAFNTRNKLYQEIGGLRDEYENNVRKIEKYRASTATNEKVLEDIKGEIQRNEMLLGYSSVKGQGVKVTIADGSVEFTLGIDDPYLQELRTVHNYDMIQIINELKLAGAEAISINDQRILPNSEIYCSWAFISINKVKLPSPFKVTAIGDKDVLENYLNRSESYTKQLINRGINVYIEPSNEIVMPSIGGAIKTNYIKRVK</sequence>
<evidence type="ECO:0000256" key="1">
    <source>
        <dbReference type="ARBA" id="ARBA00009108"/>
    </source>
</evidence>
<protein>
    <submittedName>
        <fullName evidence="3">Uncharacterized conserved protein YlxW, UPF0749 family</fullName>
    </submittedName>
</protein>
<keyword evidence="2" id="KW-0812">Transmembrane</keyword>
<dbReference type="STRING" id="1121298.SAMN05444401_3397"/>
<dbReference type="EMBL" id="FQZO01000006">
    <property type="protein sequence ID" value="SHJ59443.1"/>
    <property type="molecule type" value="Genomic_DNA"/>
</dbReference>
<reference evidence="3 4" key="1">
    <citation type="submission" date="2016-11" db="EMBL/GenBank/DDBJ databases">
        <authorList>
            <person name="Jaros S."/>
            <person name="Januszkiewicz K."/>
            <person name="Wedrychowicz H."/>
        </authorList>
    </citation>
    <scope>NUCLEOTIDE SEQUENCE [LARGE SCALE GENOMIC DNA]</scope>
    <source>
        <strain evidence="3 4">DSM 21864</strain>
    </source>
</reference>
<name>A0A1M6KKH9_9CLOT</name>
<dbReference type="Gene3D" id="3.30.70.1880">
    <property type="entry name" value="Protein of unknown function DUF881"/>
    <property type="match status" value="1"/>
</dbReference>
<evidence type="ECO:0000313" key="3">
    <source>
        <dbReference type="EMBL" id="SHJ59443.1"/>
    </source>
</evidence>
<evidence type="ECO:0000256" key="2">
    <source>
        <dbReference type="SAM" id="Phobius"/>
    </source>
</evidence>
<dbReference type="PANTHER" id="PTHR37313:SF2">
    <property type="entry name" value="UPF0749 PROTEIN YLXX"/>
    <property type="match status" value="1"/>
</dbReference>
<feature type="transmembrane region" description="Helical" evidence="2">
    <location>
        <begin position="7"/>
        <end position="27"/>
    </location>
</feature>
<keyword evidence="2" id="KW-0472">Membrane</keyword>
<comment type="similarity">
    <text evidence="1">Belongs to the UPF0749 family.</text>
</comment>
<dbReference type="OrthoDB" id="9776196at2"/>
<dbReference type="InterPro" id="IPR010273">
    <property type="entry name" value="DUF881"/>
</dbReference>
<gene>
    <name evidence="3" type="ORF">SAMN05444401_3397</name>
</gene>
<evidence type="ECO:0000313" key="4">
    <source>
        <dbReference type="Proteomes" id="UP000184080"/>
    </source>
</evidence>
<dbReference type="Proteomes" id="UP000184080">
    <property type="component" value="Unassembled WGS sequence"/>
</dbReference>
<organism evidence="3 4">
    <name type="scientific">Clostridium amylolyticum</name>
    <dbReference type="NCBI Taxonomy" id="1121298"/>
    <lineage>
        <taxon>Bacteria</taxon>
        <taxon>Bacillati</taxon>
        <taxon>Bacillota</taxon>
        <taxon>Clostridia</taxon>
        <taxon>Eubacteriales</taxon>
        <taxon>Clostridiaceae</taxon>
        <taxon>Clostridium</taxon>
    </lineage>
</organism>
<dbReference type="RefSeq" id="WP_073009429.1">
    <property type="nucleotide sequence ID" value="NZ_FQZO01000006.1"/>
</dbReference>
<keyword evidence="4" id="KW-1185">Reference proteome</keyword>
<dbReference type="AlphaFoldDB" id="A0A1M6KKH9"/>
<proteinExistence type="inferred from homology"/>
<keyword evidence="2" id="KW-1133">Transmembrane helix</keyword>